<dbReference type="EMBL" id="GBXM01083670">
    <property type="protein sequence ID" value="JAH24907.1"/>
    <property type="molecule type" value="Transcribed_RNA"/>
</dbReference>
<proteinExistence type="predicted"/>
<protein>
    <submittedName>
        <fullName evidence="1">Uncharacterized protein</fullName>
    </submittedName>
</protein>
<organism evidence="1">
    <name type="scientific">Anguilla anguilla</name>
    <name type="common">European freshwater eel</name>
    <name type="synonym">Muraena anguilla</name>
    <dbReference type="NCBI Taxonomy" id="7936"/>
    <lineage>
        <taxon>Eukaryota</taxon>
        <taxon>Metazoa</taxon>
        <taxon>Chordata</taxon>
        <taxon>Craniata</taxon>
        <taxon>Vertebrata</taxon>
        <taxon>Euteleostomi</taxon>
        <taxon>Actinopterygii</taxon>
        <taxon>Neopterygii</taxon>
        <taxon>Teleostei</taxon>
        <taxon>Anguilliformes</taxon>
        <taxon>Anguillidae</taxon>
        <taxon>Anguilla</taxon>
    </lineage>
</organism>
<sequence>MKSLKHTSYCITQHGASRLIASYCPYFADVARHFSPSPL</sequence>
<evidence type="ECO:0000313" key="1">
    <source>
        <dbReference type="EMBL" id="JAH24907.1"/>
    </source>
</evidence>
<dbReference type="AlphaFoldDB" id="A0A0E9R806"/>
<reference evidence="1" key="1">
    <citation type="submission" date="2014-11" db="EMBL/GenBank/DDBJ databases">
        <authorList>
            <person name="Amaro Gonzalez C."/>
        </authorList>
    </citation>
    <scope>NUCLEOTIDE SEQUENCE</scope>
</reference>
<accession>A0A0E9R806</accession>
<reference evidence="1" key="2">
    <citation type="journal article" date="2015" name="Fish Shellfish Immunol.">
        <title>Early steps in the European eel (Anguilla anguilla)-Vibrio vulnificus interaction in the gills: Role of the RtxA13 toxin.</title>
        <authorList>
            <person name="Callol A."/>
            <person name="Pajuelo D."/>
            <person name="Ebbesson L."/>
            <person name="Teles M."/>
            <person name="MacKenzie S."/>
            <person name="Amaro C."/>
        </authorList>
    </citation>
    <scope>NUCLEOTIDE SEQUENCE</scope>
</reference>
<name>A0A0E9R806_ANGAN</name>